<sequence>MRVQQGQKAADEALGTGTTVTPQILRERCLLGTSPQRRRAVCTQSCVKAMEKGRTSRDREGSGGTREYTKRSADPSGAGCAEPGRTRVLTEGGRRHSAVLSSLPRLFSAPLQQNHMVHKLKATAK</sequence>
<name>A0AAV7P931_PLEWA</name>
<protein>
    <submittedName>
        <fullName evidence="2">Uncharacterized protein</fullName>
    </submittedName>
</protein>
<evidence type="ECO:0000256" key="1">
    <source>
        <dbReference type="SAM" id="MobiDB-lite"/>
    </source>
</evidence>
<evidence type="ECO:0000313" key="2">
    <source>
        <dbReference type="EMBL" id="KAJ1123349.1"/>
    </source>
</evidence>
<dbReference type="AlphaFoldDB" id="A0AAV7P931"/>
<feature type="compositionally biased region" description="Basic and acidic residues" evidence="1">
    <location>
        <begin position="49"/>
        <end position="73"/>
    </location>
</feature>
<feature type="region of interest" description="Disordered" evidence="1">
    <location>
        <begin position="49"/>
        <end position="87"/>
    </location>
</feature>
<organism evidence="2 3">
    <name type="scientific">Pleurodeles waltl</name>
    <name type="common">Iberian ribbed newt</name>
    <dbReference type="NCBI Taxonomy" id="8319"/>
    <lineage>
        <taxon>Eukaryota</taxon>
        <taxon>Metazoa</taxon>
        <taxon>Chordata</taxon>
        <taxon>Craniata</taxon>
        <taxon>Vertebrata</taxon>
        <taxon>Euteleostomi</taxon>
        <taxon>Amphibia</taxon>
        <taxon>Batrachia</taxon>
        <taxon>Caudata</taxon>
        <taxon>Salamandroidea</taxon>
        <taxon>Salamandridae</taxon>
        <taxon>Pleurodelinae</taxon>
        <taxon>Pleurodeles</taxon>
    </lineage>
</organism>
<comment type="caution">
    <text evidence="2">The sequence shown here is derived from an EMBL/GenBank/DDBJ whole genome shotgun (WGS) entry which is preliminary data.</text>
</comment>
<dbReference type="EMBL" id="JANPWB010000011">
    <property type="protein sequence ID" value="KAJ1123349.1"/>
    <property type="molecule type" value="Genomic_DNA"/>
</dbReference>
<dbReference type="Proteomes" id="UP001066276">
    <property type="component" value="Chromosome 7"/>
</dbReference>
<evidence type="ECO:0000313" key="3">
    <source>
        <dbReference type="Proteomes" id="UP001066276"/>
    </source>
</evidence>
<reference evidence="2" key="1">
    <citation type="journal article" date="2022" name="bioRxiv">
        <title>Sequencing and chromosome-scale assembly of the giantPleurodeles waltlgenome.</title>
        <authorList>
            <person name="Brown T."/>
            <person name="Elewa A."/>
            <person name="Iarovenko S."/>
            <person name="Subramanian E."/>
            <person name="Araus A.J."/>
            <person name="Petzold A."/>
            <person name="Susuki M."/>
            <person name="Suzuki K.-i.T."/>
            <person name="Hayashi T."/>
            <person name="Toyoda A."/>
            <person name="Oliveira C."/>
            <person name="Osipova E."/>
            <person name="Leigh N.D."/>
            <person name="Simon A."/>
            <person name="Yun M.H."/>
        </authorList>
    </citation>
    <scope>NUCLEOTIDE SEQUENCE</scope>
    <source>
        <strain evidence="2">20211129_DDA</strain>
        <tissue evidence="2">Liver</tissue>
    </source>
</reference>
<gene>
    <name evidence="2" type="ORF">NDU88_001819</name>
</gene>
<keyword evidence="3" id="KW-1185">Reference proteome</keyword>
<accession>A0AAV7P931</accession>
<proteinExistence type="predicted"/>